<sequence length="317" mass="34660">MSSFGVLRVALLAGGISSEREVSLKGASAVKKALEKLGHKYEIFDPAKDLSELAQRAKEFDCAFLVVHGPGGEDGTLQGFLDSIGLPYQGAGVLGSAIAMHKGISKNLYKLAGLKVPEGKVFSKENSFEEIREYAKKLGFPLIIKPATQGSSVGLSIVKKREDLKEALEKAFNIDNEVIVEKYLKGREITVGILDEKPLPVVEIIPKVSETFDYETKYTPGLAEEVCPAPLSEALTQKAQEYGLIAHRALKLRHYSRTDMIIVGDEIYVLETNTIPGMTETSLLPLAAKVAGYSFEELIQKLLELALREKIKNKIPA</sequence>
<dbReference type="InterPro" id="IPR011127">
    <property type="entry name" value="Dala_Dala_lig_N"/>
</dbReference>
<accession>A0A2N7PLK9</accession>
<evidence type="ECO:0000256" key="13">
    <source>
        <dbReference type="HAMAP-Rule" id="MF_00047"/>
    </source>
</evidence>
<evidence type="ECO:0000256" key="3">
    <source>
        <dbReference type="ARBA" id="ARBA00010871"/>
    </source>
</evidence>
<feature type="active site" evidence="14">
    <location>
        <position position="19"/>
    </location>
</feature>
<dbReference type="InterPro" id="IPR005905">
    <property type="entry name" value="D_ala_D_ala"/>
</dbReference>
<evidence type="ECO:0000256" key="5">
    <source>
        <dbReference type="ARBA" id="ARBA00022490"/>
    </source>
</evidence>
<dbReference type="PIRSF" id="PIRSF039102">
    <property type="entry name" value="Ddl/VanB"/>
    <property type="match status" value="1"/>
</dbReference>
<comment type="caution">
    <text evidence="18">The sequence shown here is derived from an EMBL/GenBank/DDBJ whole genome shotgun (WGS) entry which is preliminary data.</text>
</comment>
<dbReference type="SUPFAM" id="SSF52440">
    <property type="entry name" value="PreATP-grasp domain"/>
    <property type="match status" value="1"/>
</dbReference>
<evidence type="ECO:0000259" key="17">
    <source>
        <dbReference type="PROSITE" id="PS50975"/>
    </source>
</evidence>
<evidence type="ECO:0000256" key="4">
    <source>
        <dbReference type="ARBA" id="ARBA00012216"/>
    </source>
</evidence>
<gene>
    <name evidence="13" type="primary">ddl</name>
    <name evidence="18" type="ORF">C0190_07315</name>
</gene>
<keyword evidence="9 13" id="KW-0133">Cell shape</keyword>
<dbReference type="Pfam" id="PF01820">
    <property type="entry name" value="Dala_Dala_lig_N"/>
    <property type="match status" value="1"/>
</dbReference>
<dbReference type="EC" id="6.3.2.4" evidence="4 13"/>
<dbReference type="SMART" id="SM01209">
    <property type="entry name" value="GARS_A"/>
    <property type="match status" value="1"/>
</dbReference>
<evidence type="ECO:0000256" key="7">
    <source>
        <dbReference type="ARBA" id="ARBA00022741"/>
    </source>
</evidence>
<evidence type="ECO:0000313" key="18">
    <source>
        <dbReference type="EMBL" id="PMP64954.1"/>
    </source>
</evidence>
<evidence type="ECO:0000256" key="15">
    <source>
        <dbReference type="PIRSR" id="PIRSR039102-3"/>
    </source>
</evidence>
<dbReference type="GO" id="GO:0005524">
    <property type="term" value="F:ATP binding"/>
    <property type="evidence" value="ECO:0007669"/>
    <property type="project" value="UniProtKB-UniRule"/>
</dbReference>
<keyword evidence="6 13" id="KW-0436">Ligase</keyword>
<comment type="catalytic activity">
    <reaction evidence="12 13">
        <text>2 D-alanine + ATP = D-alanyl-D-alanine + ADP + phosphate + H(+)</text>
        <dbReference type="Rhea" id="RHEA:11224"/>
        <dbReference type="ChEBI" id="CHEBI:15378"/>
        <dbReference type="ChEBI" id="CHEBI:30616"/>
        <dbReference type="ChEBI" id="CHEBI:43474"/>
        <dbReference type="ChEBI" id="CHEBI:57416"/>
        <dbReference type="ChEBI" id="CHEBI:57822"/>
        <dbReference type="ChEBI" id="CHEBI:456216"/>
        <dbReference type="EC" id="6.3.2.4"/>
    </reaction>
</comment>
<dbReference type="InterPro" id="IPR013815">
    <property type="entry name" value="ATP_grasp_subdomain_1"/>
</dbReference>
<dbReference type="UniPathway" id="UPA00219"/>
<comment type="pathway">
    <text evidence="13">Cell wall biogenesis; peptidoglycan biosynthesis.</text>
</comment>
<dbReference type="AlphaFoldDB" id="A0A2N7PLK9"/>
<dbReference type="NCBIfam" id="TIGR01205">
    <property type="entry name" value="D_ala_D_alaTIGR"/>
    <property type="match status" value="1"/>
</dbReference>
<dbReference type="NCBIfam" id="NF002378">
    <property type="entry name" value="PRK01372.1"/>
    <property type="match status" value="1"/>
</dbReference>
<evidence type="ECO:0000256" key="11">
    <source>
        <dbReference type="ARBA" id="ARBA00023316"/>
    </source>
</evidence>
<dbReference type="InterPro" id="IPR016185">
    <property type="entry name" value="PreATP-grasp_dom_sf"/>
</dbReference>
<dbReference type="InterPro" id="IPR000291">
    <property type="entry name" value="D-Ala_lig_Van_CS"/>
</dbReference>
<evidence type="ECO:0000256" key="14">
    <source>
        <dbReference type="PIRSR" id="PIRSR039102-1"/>
    </source>
</evidence>
<organism evidence="18 19">
    <name type="scientific">Thermodesulfobacterium geofontis</name>
    <dbReference type="NCBI Taxonomy" id="1295609"/>
    <lineage>
        <taxon>Bacteria</taxon>
        <taxon>Pseudomonadati</taxon>
        <taxon>Thermodesulfobacteriota</taxon>
        <taxon>Thermodesulfobacteria</taxon>
        <taxon>Thermodesulfobacteriales</taxon>
        <taxon>Thermodesulfobacteriaceae</taxon>
        <taxon>Thermodesulfobacterium</taxon>
    </lineage>
</organism>
<dbReference type="GO" id="GO:0071555">
    <property type="term" value="P:cell wall organization"/>
    <property type="evidence" value="ECO:0007669"/>
    <property type="project" value="UniProtKB-KW"/>
</dbReference>
<evidence type="ECO:0000256" key="8">
    <source>
        <dbReference type="ARBA" id="ARBA00022840"/>
    </source>
</evidence>
<comment type="cofactor">
    <cofactor evidence="15">
        <name>Mg(2+)</name>
        <dbReference type="ChEBI" id="CHEBI:18420"/>
    </cofactor>
    <cofactor evidence="15">
        <name>Mn(2+)</name>
        <dbReference type="ChEBI" id="CHEBI:29035"/>
    </cofactor>
    <text evidence="15">Binds 2 magnesium or manganese ions per subunit.</text>
</comment>
<evidence type="ECO:0000313" key="19">
    <source>
        <dbReference type="Proteomes" id="UP000235460"/>
    </source>
</evidence>
<dbReference type="GO" id="GO:0046872">
    <property type="term" value="F:metal ion binding"/>
    <property type="evidence" value="ECO:0007669"/>
    <property type="project" value="UniProtKB-KW"/>
</dbReference>
<keyword evidence="15" id="KW-0464">Manganese</keyword>
<keyword evidence="5 13" id="KW-0963">Cytoplasm</keyword>
<dbReference type="Gene3D" id="3.30.470.20">
    <property type="entry name" value="ATP-grasp fold, B domain"/>
    <property type="match status" value="1"/>
</dbReference>
<dbReference type="Gene3D" id="3.30.1490.20">
    <property type="entry name" value="ATP-grasp fold, A domain"/>
    <property type="match status" value="1"/>
</dbReference>
<feature type="active site" evidence="14">
    <location>
        <position position="282"/>
    </location>
</feature>
<comment type="function">
    <text evidence="13">Cell wall formation.</text>
</comment>
<dbReference type="GO" id="GO:0008716">
    <property type="term" value="F:D-alanine-D-alanine ligase activity"/>
    <property type="evidence" value="ECO:0007669"/>
    <property type="project" value="UniProtKB-UniRule"/>
</dbReference>
<evidence type="ECO:0000256" key="6">
    <source>
        <dbReference type="ARBA" id="ARBA00022598"/>
    </source>
</evidence>
<dbReference type="Gene3D" id="3.40.50.20">
    <property type="match status" value="1"/>
</dbReference>
<dbReference type="InterPro" id="IPR011761">
    <property type="entry name" value="ATP-grasp"/>
</dbReference>
<dbReference type="HAMAP" id="MF_00047">
    <property type="entry name" value="Dala_Dala_lig"/>
    <property type="match status" value="1"/>
</dbReference>
<evidence type="ECO:0000256" key="16">
    <source>
        <dbReference type="PROSITE-ProRule" id="PRU00409"/>
    </source>
</evidence>
<feature type="domain" description="ATP-grasp" evidence="17">
    <location>
        <begin position="106"/>
        <end position="304"/>
    </location>
</feature>
<keyword evidence="11 13" id="KW-0961">Cell wall biogenesis/degradation</keyword>
<name>A0A2N7PLK9_9BACT</name>
<feature type="binding site" evidence="15">
    <location>
        <position position="259"/>
    </location>
    <ligand>
        <name>Mg(2+)</name>
        <dbReference type="ChEBI" id="CHEBI:18420"/>
        <label>1</label>
    </ligand>
</feature>
<dbReference type="Pfam" id="PF07478">
    <property type="entry name" value="Dala_Dala_lig_C"/>
    <property type="match status" value="1"/>
</dbReference>
<proteinExistence type="inferred from homology"/>
<comment type="cofactor">
    <cofactor evidence="1">
        <name>Mn(2+)</name>
        <dbReference type="ChEBI" id="CHEBI:29035"/>
    </cofactor>
</comment>
<dbReference type="Proteomes" id="UP000235460">
    <property type="component" value="Unassembled WGS sequence"/>
</dbReference>
<feature type="active site" evidence="14">
    <location>
        <position position="151"/>
    </location>
</feature>
<dbReference type="PANTHER" id="PTHR23132">
    <property type="entry name" value="D-ALANINE--D-ALANINE LIGASE"/>
    <property type="match status" value="1"/>
</dbReference>
<comment type="subcellular location">
    <subcellularLocation>
        <location evidence="2 13">Cytoplasm</location>
    </subcellularLocation>
</comment>
<keyword evidence="15" id="KW-0460">Magnesium</keyword>
<evidence type="ECO:0000256" key="1">
    <source>
        <dbReference type="ARBA" id="ARBA00001936"/>
    </source>
</evidence>
<dbReference type="PROSITE" id="PS00844">
    <property type="entry name" value="DALA_DALA_LIGASE_2"/>
    <property type="match status" value="1"/>
</dbReference>
<keyword evidence="7 16" id="KW-0547">Nucleotide-binding</keyword>
<evidence type="ECO:0000256" key="2">
    <source>
        <dbReference type="ARBA" id="ARBA00004496"/>
    </source>
</evidence>
<keyword evidence="8 16" id="KW-0067">ATP-binding</keyword>
<evidence type="ECO:0000256" key="10">
    <source>
        <dbReference type="ARBA" id="ARBA00022984"/>
    </source>
</evidence>
<dbReference type="GO" id="GO:0009252">
    <property type="term" value="P:peptidoglycan biosynthetic process"/>
    <property type="evidence" value="ECO:0007669"/>
    <property type="project" value="UniProtKB-UniRule"/>
</dbReference>
<feature type="binding site" evidence="15">
    <location>
        <position position="271"/>
    </location>
    <ligand>
        <name>Mg(2+)</name>
        <dbReference type="ChEBI" id="CHEBI:18420"/>
        <label>2</label>
    </ligand>
</feature>
<dbReference type="PROSITE" id="PS50975">
    <property type="entry name" value="ATP_GRASP"/>
    <property type="match status" value="1"/>
</dbReference>
<keyword evidence="10 13" id="KW-0573">Peptidoglycan synthesis</keyword>
<evidence type="ECO:0000256" key="12">
    <source>
        <dbReference type="ARBA" id="ARBA00047614"/>
    </source>
</evidence>
<dbReference type="InterPro" id="IPR011095">
    <property type="entry name" value="Dala_Dala_lig_C"/>
</dbReference>
<keyword evidence="15" id="KW-0479">Metal-binding</keyword>
<protein>
    <recommendedName>
        <fullName evidence="4 13">D-alanine--D-alanine ligase</fullName>
        <ecNumber evidence="4 13">6.3.2.4</ecNumber>
    </recommendedName>
    <alternativeName>
        <fullName evidence="13">D-Ala-D-Ala ligase</fullName>
    </alternativeName>
    <alternativeName>
        <fullName evidence="13">D-alanylalanine synthetase</fullName>
    </alternativeName>
</protein>
<dbReference type="GO" id="GO:0008360">
    <property type="term" value="P:regulation of cell shape"/>
    <property type="evidence" value="ECO:0007669"/>
    <property type="project" value="UniProtKB-KW"/>
</dbReference>
<feature type="binding site" evidence="15">
    <location>
        <position position="273"/>
    </location>
    <ligand>
        <name>Mg(2+)</name>
        <dbReference type="ChEBI" id="CHEBI:18420"/>
        <label>2</label>
    </ligand>
</feature>
<feature type="binding site" evidence="15">
    <location>
        <position position="271"/>
    </location>
    <ligand>
        <name>Mg(2+)</name>
        <dbReference type="ChEBI" id="CHEBI:18420"/>
        <label>1</label>
    </ligand>
</feature>
<dbReference type="EMBL" id="PNIK01000106">
    <property type="protein sequence ID" value="PMP64954.1"/>
    <property type="molecule type" value="Genomic_DNA"/>
</dbReference>
<evidence type="ECO:0000256" key="9">
    <source>
        <dbReference type="ARBA" id="ARBA00022960"/>
    </source>
</evidence>
<dbReference type="PANTHER" id="PTHR23132:SF23">
    <property type="entry name" value="D-ALANINE--D-ALANINE LIGASE B"/>
    <property type="match status" value="1"/>
</dbReference>
<dbReference type="GO" id="GO:0005737">
    <property type="term" value="C:cytoplasm"/>
    <property type="evidence" value="ECO:0007669"/>
    <property type="project" value="UniProtKB-SubCell"/>
</dbReference>
<dbReference type="SUPFAM" id="SSF56059">
    <property type="entry name" value="Glutathione synthetase ATP-binding domain-like"/>
    <property type="match status" value="1"/>
</dbReference>
<comment type="similarity">
    <text evidence="3 13">Belongs to the D-alanine--D-alanine ligase family.</text>
</comment>
<dbReference type="PROSITE" id="PS00843">
    <property type="entry name" value="DALA_DALA_LIGASE_1"/>
    <property type="match status" value="1"/>
</dbReference>
<reference evidence="18 19" key="1">
    <citation type="submission" date="2018-01" db="EMBL/GenBank/DDBJ databases">
        <title>Metagenomic assembled genomes from two thermal pools in the Uzon Caldera, Kamchatka, Russia.</title>
        <authorList>
            <person name="Wilkins L."/>
            <person name="Ettinger C."/>
        </authorList>
    </citation>
    <scope>NUCLEOTIDE SEQUENCE [LARGE SCALE GENOMIC DNA]</scope>
    <source>
        <strain evidence="18">ZAV-08</strain>
    </source>
</reference>